<dbReference type="OrthoDB" id="1520520at2"/>
<reference evidence="2" key="1">
    <citation type="submission" date="2017-02" db="EMBL/GenBank/DDBJ databases">
        <authorList>
            <person name="Varghese N."/>
            <person name="Submissions S."/>
        </authorList>
    </citation>
    <scope>NUCLEOTIDE SEQUENCE [LARGE SCALE GENOMIC DNA]</scope>
    <source>
        <strain evidence="2">DSM 22224</strain>
    </source>
</reference>
<organism evidence="1 2">
    <name type="scientific">Chitinophaga eiseniae</name>
    <dbReference type="NCBI Taxonomy" id="634771"/>
    <lineage>
        <taxon>Bacteria</taxon>
        <taxon>Pseudomonadati</taxon>
        <taxon>Bacteroidota</taxon>
        <taxon>Chitinophagia</taxon>
        <taxon>Chitinophagales</taxon>
        <taxon>Chitinophagaceae</taxon>
        <taxon>Chitinophaga</taxon>
    </lineage>
</organism>
<evidence type="ECO:0000313" key="1">
    <source>
        <dbReference type="EMBL" id="SJZ95552.1"/>
    </source>
</evidence>
<dbReference type="RefSeq" id="WP_078668629.1">
    <property type="nucleotide sequence ID" value="NZ_FUWZ01000002.1"/>
</dbReference>
<dbReference type="EMBL" id="FUWZ01000002">
    <property type="protein sequence ID" value="SJZ95552.1"/>
    <property type="molecule type" value="Genomic_DNA"/>
</dbReference>
<dbReference type="AlphaFoldDB" id="A0A1T4PVJ6"/>
<protein>
    <submittedName>
        <fullName evidence="1">Uncharacterized protein</fullName>
    </submittedName>
</protein>
<proteinExistence type="predicted"/>
<dbReference type="Proteomes" id="UP000190367">
    <property type="component" value="Unassembled WGS sequence"/>
</dbReference>
<dbReference type="STRING" id="634771.SAMN04488128_10227"/>
<accession>A0A1T4PVJ6</accession>
<gene>
    <name evidence="1" type="ORF">SAMN04488128_10227</name>
</gene>
<name>A0A1T4PVJ6_9BACT</name>
<evidence type="ECO:0000313" key="2">
    <source>
        <dbReference type="Proteomes" id="UP000190367"/>
    </source>
</evidence>
<keyword evidence="2" id="KW-1185">Reference proteome</keyword>
<sequence length="92" mass="9903">MKKLKLENLHFSNEDLLSREELKKIFGGLDGSDGSGHTIWCTGTYSGSGNTTLQVTNACSSPDMDACHKEMKQECDRLASDAGGSCLQTACQ</sequence>